<name>A0A1G2FYJ3_9BACT</name>
<evidence type="ECO:0000313" key="4">
    <source>
        <dbReference type="Proteomes" id="UP000176700"/>
    </source>
</evidence>
<accession>A0A1G2FYJ3</accession>
<dbReference type="EMBL" id="MHNI01000012">
    <property type="protein sequence ID" value="OGZ42917.1"/>
    <property type="molecule type" value="Genomic_DNA"/>
</dbReference>
<organism evidence="3 4">
    <name type="scientific">Candidatus Ryanbacteria bacterium RIFCSPHIGHO2_01_45_13</name>
    <dbReference type="NCBI Taxonomy" id="1802112"/>
    <lineage>
        <taxon>Bacteria</taxon>
        <taxon>Candidatus Ryaniibacteriota</taxon>
    </lineage>
</organism>
<sequence length="422" mass="46947">MKKSHKILIGIFGILIVVGFVLGAVVFMRDIQKPQNKILPEIVDRFRNELIARGVERDGHPIERFDALLLMRAFPGLREADFDSVETYEGEYAYDKEELKFQRNVSGSVSTIEKTVSNEGYETLLENLSKRLGMSVSSMEAAIDLIDAIDIPSDLAGHIASKRDLVVVHDPRPLFAITSPLTVRGQARGTWYFEGTFPIMLVDWDGKIIAQSYASALLNPNDPTSTWMTEDFVPFEGTIEFQDPSWDADFSRRGTLIFQKDNPSGLPEYDDALEIPILFKQLKPITSFEACADAGYPIMESYPEQCRTPDGRLFVKNLADGTSGVKGTILLGPTCPVMREPPEPECSDKPIQGAFIVQNVIGSAEYARFRTDTNGRFLVHLPAGEYSIIWENPLGPGIQGHLVNVIAGETSEYTITFDTGIR</sequence>
<comment type="caution">
    <text evidence="3">The sequence shown here is derived from an EMBL/GenBank/DDBJ whole genome shotgun (WGS) entry which is preliminary data.</text>
</comment>
<keyword evidence="1" id="KW-0472">Membrane</keyword>
<evidence type="ECO:0000259" key="2">
    <source>
        <dbReference type="Pfam" id="PF10648"/>
    </source>
</evidence>
<feature type="domain" description="Bacterial spore germination immunoglobulin-like" evidence="2">
    <location>
        <begin position="166"/>
        <end position="247"/>
    </location>
</feature>
<gene>
    <name evidence="3" type="ORF">A2W41_02265</name>
</gene>
<dbReference type="Proteomes" id="UP000176700">
    <property type="component" value="Unassembled WGS sequence"/>
</dbReference>
<dbReference type="AlphaFoldDB" id="A0A1G2FYJ3"/>
<keyword evidence="1" id="KW-0812">Transmembrane</keyword>
<protein>
    <recommendedName>
        <fullName evidence="2">Bacterial spore germination immunoglobulin-like domain-containing protein</fullName>
    </recommendedName>
</protein>
<evidence type="ECO:0000256" key="1">
    <source>
        <dbReference type="SAM" id="Phobius"/>
    </source>
</evidence>
<dbReference type="InterPro" id="IPR018911">
    <property type="entry name" value="Gmad2_Ig-like_dom"/>
</dbReference>
<feature type="transmembrane region" description="Helical" evidence="1">
    <location>
        <begin position="7"/>
        <end position="28"/>
    </location>
</feature>
<reference evidence="3 4" key="1">
    <citation type="journal article" date="2016" name="Nat. Commun.">
        <title>Thousands of microbial genomes shed light on interconnected biogeochemical processes in an aquifer system.</title>
        <authorList>
            <person name="Anantharaman K."/>
            <person name="Brown C.T."/>
            <person name="Hug L.A."/>
            <person name="Sharon I."/>
            <person name="Castelle C.J."/>
            <person name="Probst A.J."/>
            <person name="Thomas B.C."/>
            <person name="Singh A."/>
            <person name="Wilkins M.J."/>
            <person name="Karaoz U."/>
            <person name="Brodie E.L."/>
            <person name="Williams K.H."/>
            <person name="Hubbard S.S."/>
            <person name="Banfield J.F."/>
        </authorList>
    </citation>
    <scope>NUCLEOTIDE SEQUENCE [LARGE SCALE GENOMIC DNA]</scope>
</reference>
<dbReference type="Pfam" id="PF10648">
    <property type="entry name" value="Gmad2"/>
    <property type="match status" value="1"/>
</dbReference>
<keyword evidence="1" id="KW-1133">Transmembrane helix</keyword>
<evidence type="ECO:0000313" key="3">
    <source>
        <dbReference type="EMBL" id="OGZ42917.1"/>
    </source>
</evidence>
<proteinExistence type="predicted"/>